<feature type="compositionally biased region" description="Low complexity" evidence="1">
    <location>
        <begin position="333"/>
        <end position="345"/>
    </location>
</feature>
<proteinExistence type="predicted"/>
<sequence>MGPKNENKPEGDAQGGRHIRSRTVTTGTTHVTPPGPATPGAAPVMPVTPSGPQAHAGTTPTYYIQHAPISIQAAKLDTRTFKKIEPLDRGKNNWPDWSFAIKLALNQHLVGGYLTGNVAAPDPLTEPGAHNNWSLNNSAIVSALCSHVSHKDQCLLEDVTNATMAWNTLHERHEKIGPIAQILLIQELSELVCHIYRIRIPTEEVFLSIAMLNALSGELNAVQTQVVSLLSSSTPTRPFTSADIRARLNTEQQLLDNEKAHSTDLALAAATKFNSRGTSPKTCSLCGKQGHAIEGCWQPGGGMAGRREEVLAKIRADKAAYGKGGARPPAPSAPSTTPNTPSSSPGVRFDSHGRAYILDSVTGGAVFLATTSPVTPLLPLPTVSGTPTTAEFAGLAHNSPAFLQNLSSGDQYEFDALLAHLGDSTTSVDWRRHSSPPTAHLNVAAPNQRANTTIDPTNEPFFINTSASVHISNTASDFYDLHPIPPQVVSGVGGSGISAVGIGNIWLNVSRGCHITLEDILYIPSAAPLNVG</sequence>
<organism evidence="3 4">
    <name type="scientific">Paxillus rubicundulus Ve08.2h10</name>
    <dbReference type="NCBI Taxonomy" id="930991"/>
    <lineage>
        <taxon>Eukaryota</taxon>
        <taxon>Fungi</taxon>
        <taxon>Dikarya</taxon>
        <taxon>Basidiomycota</taxon>
        <taxon>Agaricomycotina</taxon>
        <taxon>Agaricomycetes</taxon>
        <taxon>Agaricomycetidae</taxon>
        <taxon>Boletales</taxon>
        <taxon>Paxilineae</taxon>
        <taxon>Paxillaceae</taxon>
        <taxon>Paxillus</taxon>
    </lineage>
</organism>
<name>A0A0D0BUY6_9AGAM</name>
<evidence type="ECO:0000256" key="1">
    <source>
        <dbReference type="SAM" id="MobiDB-lite"/>
    </source>
</evidence>
<dbReference type="AlphaFoldDB" id="A0A0D0BUY6"/>
<protein>
    <recommendedName>
        <fullName evidence="2">Retrovirus-related Pol polyprotein from transposon TNT 1-94-like beta-barrel domain-containing protein</fullName>
    </recommendedName>
</protein>
<feature type="region of interest" description="Disordered" evidence="1">
    <location>
        <begin position="1"/>
        <end position="59"/>
    </location>
</feature>
<dbReference type="OrthoDB" id="3265384at2759"/>
<dbReference type="Pfam" id="PF22936">
    <property type="entry name" value="Pol_BBD"/>
    <property type="match status" value="1"/>
</dbReference>
<feature type="region of interest" description="Disordered" evidence="1">
    <location>
        <begin position="320"/>
        <end position="348"/>
    </location>
</feature>
<dbReference type="HOGENOM" id="CLU_047206_1_0_1"/>
<dbReference type="InterPro" id="IPR054722">
    <property type="entry name" value="PolX-like_BBD"/>
</dbReference>
<feature type="compositionally biased region" description="Basic and acidic residues" evidence="1">
    <location>
        <begin position="1"/>
        <end position="11"/>
    </location>
</feature>
<dbReference type="STRING" id="930991.A0A0D0BUY6"/>
<feature type="compositionally biased region" description="Low complexity" evidence="1">
    <location>
        <begin position="23"/>
        <end position="48"/>
    </location>
</feature>
<keyword evidence="4" id="KW-1185">Reference proteome</keyword>
<dbReference type="EMBL" id="KN828249">
    <property type="protein sequence ID" value="KIK75242.1"/>
    <property type="molecule type" value="Genomic_DNA"/>
</dbReference>
<evidence type="ECO:0000259" key="2">
    <source>
        <dbReference type="Pfam" id="PF22936"/>
    </source>
</evidence>
<dbReference type="Proteomes" id="UP000054538">
    <property type="component" value="Unassembled WGS sequence"/>
</dbReference>
<evidence type="ECO:0000313" key="4">
    <source>
        <dbReference type="Proteomes" id="UP000054538"/>
    </source>
</evidence>
<gene>
    <name evidence="3" type="ORF">PAXRUDRAFT_19167</name>
</gene>
<accession>A0A0D0BUY6</accession>
<feature type="domain" description="Retrovirus-related Pol polyprotein from transposon TNT 1-94-like beta-barrel" evidence="2">
    <location>
        <begin position="462"/>
        <end position="525"/>
    </location>
</feature>
<reference evidence="4" key="2">
    <citation type="submission" date="2015-01" db="EMBL/GenBank/DDBJ databases">
        <title>Evolutionary Origins and Diversification of the Mycorrhizal Mutualists.</title>
        <authorList>
            <consortium name="DOE Joint Genome Institute"/>
            <consortium name="Mycorrhizal Genomics Consortium"/>
            <person name="Kohler A."/>
            <person name="Kuo A."/>
            <person name="Nagy L.G."/>
            <person name="Floudas D."/>
            <person name="Copeland A."/>
            <person name="Barry K.W."/>
            <person name="Cichocki N."/>
            <person name="Veneault-Fourrey C."/>
            <person name="LaButti K."/>
            <person name="Lindquist E.A."/>
            <person name="Lipzen A."/>
            <person name="Lundell T."/>
            <person name="Morin E."/>
            <person name="Murat C."/>
            <person name="Riley R."/>
            <person name="Ohm R."/>
            <person name="Sun H."/>
            <person name="Tunlid A."/>
            <person name="Henrissat B."/>
            <person name="Grigoriev I.V."/>
            <person name="Hibbett D.S."/>
            <person name="Martin F."/>
        </authorList>
    </citation>
    <scope>NUCLEOTIDE SEQUENCE [LARGE SCALE GENOMIC DNA]</scope>
    <source>
        <strain evidence="4">Ve08.2h10</strain>
    </source>
</reference>
<reference evidence="3 4" key="1">
    <citation type="submission" date="2014-04" db="EMBL/GenBank/DDBJ databases">
        <authorList>
            <consortium name="DOE Joint Genome Institute"/>
            <person name="Kuo A."/>
            <person name="Kohler A."/>
            <person name="Jargeat P."/>
            <person name="Nagy L.G."/>
            <person name="Floudas D."/>
            <person name="Copeland A."/>
            <person name="Barry K.W."/>
            <person name="Cichocki N."/>
            <person name="Veneault-Fourrey C."/>
            <person name="LaButti K."/>
            <person name="Lindquist E.A."/>
            <person name="Lipzen A."/>
            <person name="Lundell T."/>
            <person name="Morin E."/>
            <person name="Murat C."/>
            <person name="Sun H."/>
            <person name="Tunlid A."/>
            <person name="Henrissat B."/>
            <person name="Grigoriev I.V."/>
            <person name="Hibbett D.S."/>
            <person name="Martin F."/>
            <person name="Nordberg H.P."/>
            <person name="Cantor M.N."/>
            <person name="Hua S.X."/>
        </authorList>
    </citation>
    <scope>NUCLEOTIDE SEQUENCE [LARGE SCALE GENOMIC DNA]</scope>
    <source>
        <strain evidence="3 4">Ve08.2h10</strain>
    </source>
</reference>
<dbReference type="InParanoid" id="A0A0D0BUY6"/>
<evidence type="ECO:0000313" key="3">
    <source>
        <dbReference type="EMBL" id="KIK75242.1"/>
    </source>
</evidence>